<proteinExistence type="predicted"/>
<dbReference type="AlphaFoldDB" id="L0RFV5"/>
<dbReference type="EMBL" id="FO203522">
    <property type="protein sequence ID" value="CCO25090.1"/>
    <property type="molecule type" value="Genomic_DNA"/>
</dbReference>
<dbReference type="KEGG" id="dhy:DESAM_22823"/>
<dbReference type="eggNOG" id="ENOG5032FGV">
    <property type="taxonomic scope" value="Bacteria"/>
</dbReference>
<accession>L0RFV5</accession>
<evidence type="ECO:0000313" key="1">
    <source>
        <dbReference type="EMBL" id="CCO25090.1"/>
    </source>
</evidence>
<evidence type="ECO:0008006" key="3">
    <source>
        <dbReference type="Google" id="ProtNLM"/>
    </source>
</evidence>
<dbReference type="RefSeq" id="WP_015337688.1">
    <property type="nucleotide sequence ID" value="NC_020055.1"/>
</dbReference>
<gene>
    <name evidence="1" type="ORF">DESAM_22823</name>
</gene>
<reference evidence="1 2" key="1">
    <citation type="submission" date="2012-10" db="EMBL/GenBank/DDBJ databases">
        <authorList>
            <person name="Genoscope - CEA"/>
        </authorList>
    </citation>
    <scope>NUCLEOTIDE SEQUENCE [LARGE SCALE GENOMIC DNA]</scope>
    <source>
        <strain evidence="2">AM13 / DSM 14728</strain>
    </source>
</reference>
<sequence>MELLIALISIVVFAFIIYSTYAAKNAKHAQKVKAYELKERHMTKSMDMLRSEISLTEQEIIKTKSHFEELNDASD</sequence>
<dbReference type="HOGENOM" id="CLU_2665130_0_0_7"/>
<keyword evidence="2" id="KW-1185">Reference proteome</keyword>
<dbReference type="STRING" id="1121451.DESAM_22823"/>
<name>L0RFV5_9BACT</name>
<evidence type="ECO:0000313" key="2">
    <source>
        <dbReference type="Proteomes" id="UP000010808"/>
    </source>
</evidence>
<dbReference type="Proteomes" id="UP000010808">
    <property type="component" value="Chromosome"/>
</dbReference>
<organism evidence="1 2">
    <name type="scientific">Maridesulfovibrio hydrothermalis AM13 = DSM 14728</name>
    <dbReference type="NCBI Taxonomy" id="1121451"/>
    <lineage>
        <taxon>Bacteria</taxon>
        <taxon>Pseudomonadati</taxon>
        <taxon>Thermodesulfobacteriota</taxon>
        <taxon>Desulfovibrionia</taxon>
        <taxon>Desulfovibrionales</taxon>
        <taxon>Desulfovibrionaceae</taxon>
        <taxon>Maridesulfovibrio</taxon>
    </lineage>
</organism>
<dbReference type="PATRIC" id="fig|1121451.3.peg.3033"/>
<protein>
    <recommendedName>
        <fullName evidence="3">Phage shock protein B</fullName>
    </recommendedName>
</protein>